<keyword evidence="3" id="KW-1185">Reference proteome</keyword>
<dbReference type="PANTHER" id="PTHR12526">
    <property type="entry name" value="GLYCOSYLTRANSFERASE"/>
    <property type="match status" value="1"/>
</dbReference>
<dbReference type="InterPro" id="IPR001296">
    <property type="entry name" value="Glyco_trans_1"/>
</dbReference>
<dbReference type="SUPFAM" id="SSF53756">
    <property type="entry name" value="UDP-Glycosyltransferase/glycogen phosphorylase"/>
    <property type="match status" value="1"/>
</dbReference>
<feature type="domain" description="Glycosyl transferase family 1" evidence="1">
    <location>
        <begin position="216"/>
        <end position="361"/>
    </location>
</feature>
<dbReference type="RefSeq" id="WP_354196739.1">
    <property type="nucleotide sequence ID" value="NZ_JBEPML010000011.1"/>
</dbReference>
<protein>
    <submittedName>
        <fullName evidence="2">Glycosyltransferase involved in cell wall biosynthesis</fullName>
    </submittedName>
</protein>
<proteinExistence type="predicted"/>
<name>A0ABV2N4J4_9HYPH</name>
<reference evidence="2 3" key="1">
    <citation type="submission" date="2024-06" db="EMBL/GenBank/DDBJ databases">
        <title>Genomic Encyclopedia of Type Strains, Phase IV (KMG-IV): sequencing the most valuable type-strain genomes for metagenomic binning, comparative biology and taxonomic classification.</title>
        <authorList>
            <person name="Goeker M."/>
        </authorList>
    </citation>
    <scope>NUCLEOTIDE SEQUENCE [LARGE SCALE GENOMIC DNA]</scope>
    <source>
        <strain evidence="2 3">DSM 27865</strain>
    </source>
</reference>
<accession>A0ABV2N4J4</accession>
<organism evidence="2 3">
    <name type="scientific">Aquamicrobium terrae</name>
    <dbReference type="NCBI Taxonomy" id="1324945"/>
    <lineage>
        <taxon>Bacteria</taxon>
        <taxon>Pseudomonadati</taxon>
        <taxon>Pseudomonadota</taxon>
        <taxon>Alphaproteobacteria</taxon>
        <taxon>Hyphomicrobiales</taxon>
        <taxon>Phyllobacteriaceae</taxon>
        <taxon>Aquamicrobium</taxon>
    </lineage>
</organism>
<dbReference type="Proteomes" id="UP001549076">
    <property type="component" value="Unassembled WGS sequence"/>
</dbReference>
<dbReference type="Gene3D" id="3.40.50.2000">
    <property type="entry name" value="Glycogen Phosphorylase B"/>
    <property type="match status" value="1"/>
</dbReference>
<dbReference type="CDD" id="cd03801">
    <property type="entry name" value="GT4_PimA-like"/>
    <property type="match status" value="1"/>
</dbReference>
<comment type="caution">
    <text evidence="2">The sequence shown here is derived from an EMBL/GenBank/DDBJ whole genome shotgun (WGS) entry which is preliminary data.</text>
</comment>
<evidence type="ECO:0000313" key="3">
    <source>
        <dbReference type="Proteomes" id="UP001549076"/>
    </source>
</evidence>
<sequence length="399" mass="44455">MSEAASARPVVLVFLRCYLPGYKSGGPVRTIANLVEALGDELDFRIVTCDRDATDTRPYPQIDAASGWQRIGKAKVLYLAPRQRGLSRIARILRETPHETLYLNSFFDPDFTVKPLLARRFGRVPKSRCVVAPRGEFAQGALALKPARKKAFLALVGAFGLYRDLEWQASTASEAADIRRTLGPLACNVRIATNLPEIAEPRTTLARPALTRPTLASDPLRVVFLSRISPMKNLDFALEVLRRVRMPVRFDIYGPVRDEVYWARCKRLIRKLPRHVQASHRGSVEHERVRSVLAGYDLFFLPTLGENYGHAILEAFAAGVPVLISDATPWRDLEEIGLGWDLPLGNADLFAGRIDHMARLPAAVKMQMRVRAVAFAESRGTDAAALEANRKLFTCLSQS</sequence>
<gene>
    <name evidence="2" type="ORF">ABID37_003340</name>
</gene>
<evidence type="ECO:0000313" key="2">
    <source>
        <dbReference type="EMBL" id="MET3793117.1"/>
    </source>
</evidence>
<evidence type="ECO:0000259" key="1">
    <source>
        <dbReference type="Pfam" id="PF00534"/>
    </source>
</evidence>
<dbReference type="Pfam" id="PF00534">
    <property type="entry name" value="Glycos_transf_1"/>
    <property type="match status" value="1"/>
</dbReference>
<dbReference type="EMBL" id="JBEPML010000011">
    <property type="protein sequence ID" value="MET3793117.1"/>
    <property type="molecule type" value="Genomic_DNA"/>
</dbReference>